<sequence>MYMRETGNAAGPVLLLIHGGGVAGWMWDAQIDHFGPRYRVLVPDLPGHGHSHDMAFTTSAAVVAELAAYLGQLPAGTDVTVAGFSLGAQLALELAASHPEVVTRVVITSALTQGIPLPSLSHWLVRLTAPLARQTWFAKLQAKSLYIPDDLLDDYIRTSKTLPAESLIALTRANAEFRTPSAWRRFPGAVLLLAGAKEPRALREGMRQLDHDHSKSELIVHEHAGHGLPLQYPEWFNARVEGWIRANPA</sequence>
<dbReference type="Gene3D" id="3.40.50.1820">
    <property type="entry name" value="alpha/beta hydrolase"/>
    <property type="match status" value="1"/>
</dbReference>
<dbReference type="PANTHER" id="PTHR43798:SF33">
    <property type="entry name" value="HYDROLASE, PUTATIVE (AFU_ORTHOLOGUE AFUA_2G14860)-RELATED"/>
    <property type="match status" value="1"/>
</dbReference>
<gene>
    <name evidence="2" type="ORF">SAMN05216275_14351</name>
</gene>
<dbReference type="SUPFAM" id="SSF53474">
    <property type="entry name" value="alpha/beta-Hydrolases"/>
    <property type="match status" value="1"/>
</dbReference>
<dbReference type="EMBL" id="FOQY01000043">
    <property type="protein sequence ID" value="SFK96270.1"/>
    <property type="molecule type" value="Genomic_DNA"/>
</dbReference>
<accession>A0A1I4DUD1</accession>
<dbReference type="AlphaFoldDB" id="A0A1I4DUD1"/>
<keyword evidence="3" id="KW-1185">Reference proteome</keyword>
<reference evidence="3" key="1">
    <citation type="submission" date="2016-10" db="EMBL/GenBank/DDBJ databases">
        <authorList>
            <person name="Varghese N."/>
            <person name="Submissions S."/>
        </authorList>
    </citation>
    <scope>NUCLEOTIDE SEQUENCE [LARGE SCALE GENOMIC DNA]</scope>
    <source>
        <strain evidence="3">CGMCC 4.2126</strain>
    </source>
</reference>
<evidence type="ECO:0000313" key="3">
    <source>
        <dbReference type="Proteomes" id="UP000199111"/>
    </source>
</evidence>
<protein>
    <submittedName>
        <fullName evidence="2">Pimeloyl-ACP methyl ester carboxylesterase</fullName>
    </submittedName>
</protein>
<dbReference type="Proteomes" id="UP000199111">
    <property type="component" value="Unassembled WGS sequence"/>
</dbReference>
<dbReference type="PANTHER" id="PTHR43798">
    <property type="entry name" value="MONOACYLGLYCEROL LIPASE"/>
    <property type="match status" value="1"/>
</dbReference>
<dbReference type="GO" id="GO:0016020">
    <property type="term" value="C:membrane"/>
    <property type="evidence" value="ECO:0007669"/>
    <property type="project" value="TreeGrafter"/>
</dbReference>
<organism evidence="2 3">
    <name type="scientific">Streptosporangium canum</name>
    <dbReference type="NCBI Taxonomy" id="324952"/>
    <lineage>
        <taxon>Bacteria</taxon>
        <taxon>Bacillati</taxon>
        <taxon>Actinomycetota</taxon>
        <taxon>Actinomycetes</taxon>
        <taxon>Streptosporangiales</taxon>
        <taxon>Streptosporangiaceae</taxon>
        <taxon>Streptosporangium</taxon>
    </lineage>
</organism>
<dbReference type="PRINTS" id="PR00111">
    <property type="entry name" value="ABHYDROLASE"/>
</dbReference>
<evidence type="ECO:0000313" key="2">
    <source>
        <dbReference type="EMBL" id="SFK96270.1"/>
    </source>
</evidence>
<name>A0A1I4DUD1_9ACTN</name>
<feature type="domain" description="AB hydrolase-1" evidence="1">
    <location>
        <begin position="14"/>
        <end position="238"/>
    </location>
</feature>
<dbReference type="GO" id="GO:0003824">
    <property type="term" value="F:catalytic activity"/>
    <property type="evidence" value="ECO:0007669"/>
    <property type="project" value="UniProtKB-ARBA"/>
</dbReference>
<dbReference type="InterPro" id="IPR029058">
    <property type="entry name" value="AB_hydrolase_fold"/>
</dbReference>
<dbReference type="InterPro" id="IPR050266">
    <property type="entry name" value="AB_hydrolase_sf"/>
</dbReference>
<proteinExistence type="predicted"/>
<evidence type="ECO:0000259" key="1">
    <source>
        <dbReference type="Pfam" id="PF12697"/>
    </source>
</evidence>
<dbReference type="Pfam" id="PF12697">
    <property type="entry name" value="Abhydrolase_6"/>
    <property type="match status" value="1"/>
</dbReference>
<dbReference type="InterPro" id="IPR000073">
    <property type="entry name" value="AB_hydrolase_1"/>
</dbReference>